<dbReference type="CDD" id="cd00882">
    <property type="entry name" value="Ras_like_GTPase"/>
    <property type="match status" value="1"/>
</dbReference>
<dbReference type="AlphaFoldDB" id="A0AA38IIQ1"/>
<comment type="caution">
    <text evidence="2">The sequence shown here is derived from an EMBL/GenBank/DDBJ whole genome shotgun (WGS) entry which is preliminary data.</text>
</comment>
<feature type="region of interest" description="Disordered" evidence="1">
    <location>
        <begin position="313"/>
        <end position="351"/>
    </location>
</feature>
<evidence type="ECO:0008006" key="4">
    <source>
        <dbReference type="Google" id="ProtNLM"/>
    </source>
</evidence>
<proteinExistence type="predicted"/>
<sequence length="527" mass="60078">MPDINVLLLGEPGVGKTTFINSLINYFWYDNIEAAGNSCPIVAAPQTISFMDIHNQTQFLPLHTNNDKTPIKSNTKTREYFITLGEYRLRLIDSPGLDISDDDQDKFKNIFRNLRHLEELHGVCFLLKSTLSRMNNLFEYYIRQTLSELGESIIRNFVFVFTNGRSAHFEPSTAKSVLRGFVDSIKSKPPYVEIPLSTSNVFCVENEAFVNLIALQCGANVRSLGQVRRHSEESWEFSSRECKRLILHLQELKPYDFPVSGAVDEVKKFVVENCYNLFTMFLSNHHNLVKCRQFKNDSGEACQIVQDLKSAISRRDDSVQRSTQAGSGKGTVPKKPSNKSTTGKNNGTLDKYQKRELEKFEQMHKKGKPGPTGNSGMGYPQAGYAKCLDQIQQGVTKMDIDDSGHKVAQLENILNKQRQFFENVHQVVRSQTAEVRNALKKVAEFSLFLEKNRVEDEFENQVAPLMADHDAEIASVFDDMVQIYRKSKAELGRNGVQDLSDEDVREVAKKFEKLEHYQEVIDKIFKN</sequence>
<dbReference type="EMBL" id="JALNTZ010000004">
    <property type="protein sequence ID" value="KAJ3655996.1"/>
    <property type="molecule type" value="Genomic_DNA"/>
</dbReference>
<protein>
    <recommendedName>
        <fullName evidence="4">G domain-containing protein</fullName>
    </recommendedName>
</protein>
<dbReference type="SUPFAM" id="SSF52540">
    <property type="entry name" value="P-loop containing nucleoside triphosphate hydrolases"/>
    <property type="match status" value="1"/>
</dbReference>
<dbReference type="PANTHER" id="PTHR32046:SF11">
    <property type="entry name" value="IMMUNE-ASSOCIATED NUCLEOTIDE-BINDING PROTEIN 10-LIKE"/>
    <property type="match status" value="1"/>
</dbReference>
<dbReference type="Proteomes" id="UP001168821">
    <property type="component" value="Unassembled WGS sequence"/>
</dbReference>
<dbReference type="PANTHER" id="PTHR32046">
    <property type="entry name" value="G DOMAIN-CONTAINING PROTEIN"/>
    <property type="match status" value="1"/>
</dbReference>
<keyword evidence="3" id="KW-1185">Reference proteome</keyword>
<dbReference type="InterPro" id="IPR027417">
    <property type="entry name" value="P-loop_NTPase"/>
</dbReference>
<name>A0AA38IIQ1_9CUCU</name>
<accession>A0AA38IIQ1</accession>
<reference evidence="2" key="1">
    <citation type="journal article" date="2023" name="G3 (Bethesda)">
        <title>Whole genome assemblies of Zophobas morio and Tenebrio molitor.</title>
        <authorList>
            <person name="Kaur S."/>
            <person name="Stinson S.A."/>
            <person name="diCenzo G.C."/>
        </authorList>
    </citation>
    <scope>NUCLEOTIDE SEQUENCE</scope>
    <source>
        <strain evidence="2">QUZm001</strain>
    </source>
</reference>
<gene>
    <name evidence="2" type="ORF">Zmor_015101</name>
</gene>
<organism evidence="2 3">
    <name type="scientific">Zophobas morio</name>
    <dbReference type="NCBI Taxonomy" id="2755281"/>
    <lineage>
        <taxon>Eukaryota</taxon>
        <taxon>Metazoa</taxon>
        <taxon>Ecdysozoa</taxon>
        <taxon>Arthropoda</taxon>
        <taxon>Hexapoda</taxon>
        <taxon>Insecta</taxon>
        <taxon>Pterygota</taxon>
        <taxon>Neoptera</taxon>
        <taxon>Endopterygota</taxon>
        <taxon>Coleoptera</taxon>
        <taxon>Polyphaga</taxon>
        <taxon>Cucujiformia</taxon>
        <taxon>Tenebrionidae</taxon>
        <taxon>Zophobas</taxon>
    </lineage>
</organism>
<feature type="compositionally biased region" description="Polar residues" evidence="1">
    <location>
        <begin position="338"/>
        <end position="348"/>
    </location>
</feature>
<dbReference type="Gene3D" id="3.40.50.300">
    <property type="entry name" value="P-loop containing nucleotide triphosphate hydrolases"/>
    <property type="match status" value="1"/>
</dbReference>
<evidence type="ECO:0000313" key="3">
    <source>
        <dbReference type="Proteomes" id="UP001168821"/>
    </source>
</evidence>
<evidence type="ECO:0000313" key="2">
    <source>
        <dbReference type="EMBL" id="KAJ3655996.1"/>
    </source>
</evidence>
<evidence type="ECO:0000256" key="1">
    <source>
        <dbReference type="SAM" id="MobiDB-lite"/>
    </source>
</evidence>